<keyword evidence="6" id="KW-1185">Reference proteome</keyword>
<sequence length="253" mass="26853">MNYVLITGASAGIGEVFARELAAEKQNLILVARREDRLTALASELSVQHGVSVEVLAADLAAADGAEKVAAAVASSGWKLGGLVNNAGFGDRGAFTELSLERQLNMIQVNVASLVSLTWKLLPNLKKNQGSFIINVASTAAFQAGPNMAIYYATKAFVLSFSEALHEELRDSGVAVNALCPGATESEFAAEANMTNTKLFKAGAMSAEAVVKQALAKRRSAIVIPGLRNRLMVWLGKISPRLINRRIAGWLQA</sequence>
<comment type="caution">
    <text evidence="5">The sequence shown here is derived from an EMBL/GenBank/DDBJ whole genome shotgun (WGS) entry which is preliminary data.</text>
</comment>
<dbReference type="EMBL" id="ASAD01000006">
    <property type="protein sequence ID" value="EON93611.1"/>
    <property type="molecule type" value="Genomic_DNA"/>
</dbReference>
<dbReference type="InterPro" id="IPR002347">
    <property type="entry name" value="SDR_fam"/>
</dbReference>
<dbReference type="PIRSF" id="PIRSF000126">
    <property type="entry name" value="11-beta-HSD1"/>
    <property type="match status" value="1"/>
</dbReference>
<evidence type="ECO:0000256" key="3">
    <source>
        <dbReference type="RuleBase" id="RU000363"/>
    </source>
</evidence>
<dbReference type="Pfam" id="PF00106">
    <property type="entry name" value="adh_short"/>
    <property type="match status" value="1"/>
</dbReference>
<dbReference type="PRINTS" id="PR00081">
    <property type="entry name" value="GDHRDH"/>
</dbReference>
<dbReference type="SUPFAM" id="SSF51735">
    <property type="entry name" value="NAD(P)-binding Rossmann-fold domains"/>
    <property type="match status" value="1"/>
</dbReference>
<name>R8B4Z0_9GAMM</name>
<dbReference type="PANTHER" id="PTHR42901:SF1">
    <property type="entry name" value="ALCOHOL DEHYDROGENASE"/>
    <property type="match status" value="1"/>
</dbReference>
<dbReference type="eggNOG" id="COG0300">
    <property type="taxonomic scope" value="Bacteria"/>
</dbReference>
<comment type="similarity">
    <text evidence="1 3">Belongs to the short-chain dehydrogenases/reductases (SDR) family.</text>
</comment>
<reference evidence="5 6" key="1">
    <citation type="journal article" date="2013" name="Genome Announc.">
        <title>Draft Genome Sequence of the Moderately Halophilic Bacterium Marinobacter lipolyticus Strain SM19.</title>
        <authorList>
            <person name="Papke R.T."/>
            <person name="de la Haba R.R."/>
            <person name="Infante-Dominguez C."/>
            <person name="Perez D."/>
            <person name="Sanchez-Porro C."/>
            <person name="Lapierre P."/>
            <person name="Ventosa A."/>
        </authorList>
    </citation>
    <scope>NUCLEOTIDE SEQUENCE [LARGE SCALE GENOMIC DNA]</scope>
    <source>
        <strain evidence="5 6">SM19</strain>
    </source>
</reference>
<dbReference type="RefSeq" id="WP_012136571.1">
    <property type="nucleotide sequence ID" value="NZ_KE007306.1"/>
</dbReference>
<dbReference type="OrthoDB" id="9810734at2"/>
<dbReference type="STRING" id="1318628.MARLIPOL_02860"/>
<dbReference type="GO" id="GO:0016491">
    <property type="term" value="F:oxidoreductase activity"/>
    <property type="evidence" value="ECO:0007669"/>
    <property type="project" value="UniProtKB-KW"/>
</dbReference>
<evidence type="ECO:0000256" key="1">
    <source>
        <dbReference type="ARBA" id="ARBA00006484"/>
    </source>
</evidence>
<evidence type="ECO:0000256" key="2">
    <source>
        <dbReference type="ARBA" id="ARBA00023002"/>
    </source>
</evidence>
<proteinExistence type="inferred from homology"/>
<organism evidence="5 6">
    <name type="scientific">Marinobacter lipolyticus SM19</name>
    <dbReference type="NCBI Taxonomy" id="1318628"/>
    <lineage>
        <taxon>Bacteria</taxon>
        <taxon>Pseudomonadati</taxon>
        <taxon>Pseudomonadota</taxon>
        <taxon>Gammaproteobacteria</taxon>
        <taxon>Pseudomonadales</taxon>
        <taxon>Marinobacteraceae</taxon>
        <taxon>Marinobacter</taxon>
    </lineage>
</organism>
<dbReference type="InterPro" id="IPR036291">
    <property type="entry name" value="NAD(P)-bd_dom_sf"/>
</dbReference>
<evidence type="ECO:0000259" key="4">
    <source>
        <dbReference type="SMART" id="SM00822"/>
    </source>
</evidence>
<gene>
    <name evidence="5" type="ORF">MARLIPOL_02860</name>
</gene>
<dbReference type="Gene3D" id="3.40.50.720">
    <property type="entry name" value="NAD(P)-binding Rossmann-like Domain"/>
    <property type="match status" value="1"/>
</dbReference>
<dbReference type="SMART" id="SM00822">
    <property type="entry name" value="PKS_KR"/>
    <property type="match status" value="1"/>
</dbReference>
<feature type="domain" description="Ketoreductase" evidence="4">
    <location>
        <begin position="2"/>
        <end position="182"/>
    </location>
</feature>
<dbReference type="InterPro" id="IPR057326">
    <property type="entry name" value="KR_dom"/>
</dbReference>
<dbReference type="Proteomes" id="UP000016540">
    <property type="component" value="Unassembled WGS sequence"/>
</dbReference>
<dbReference type="PANTHER" id="PTHR42901">
    <property type="entry name" value="ALCOHOL DEHYDROGENASE"/>
    <property type="match status" value="1"/>
</dbReference>
<dbReference type="PATRIC" id="fig|1318628.3.peg.575"/>
<accession>R8B4Z0</accession>
<evidence type="ECO:0000313" key="5">
    <source>
        <dbReference type="EMBL" id="EON93611.1"/>
    </source>
</evidence>
<evidence type="ECO:0000313" key="6">
    <source>
        <dbReference type="Proteomes" id="UP000016540"/>
    </source>
</evidence>
<protein>
    <submittedName>
        <fullName evidence="5">Oxidoreductase, short chain dehydrogenase/reductase family-like protein</fullName>
    </submittedName>
</protein>
<dbReference type="AlphaFoldDB" id="R8B4Z0"/>
<dbReference type="HOGENOM" id="CLU_010194_2_1_6"/>
<dbReference type="PRINTS" id="PR00080">
    <property type="entry name" value="SDRFAMILY"/>
</dbReference>
<keyword evidence="2" id="KW-0560">Oxidoreductase</keyword>